<dbReference type="EMBL" id="JACCKD010000009">
    <property type="protein sequence ID" value="MBA0127989.1"/>
    <property type="molecule type" value="Genomic_DNA"/>
</dbReference>
<keyword evidence="2" id="KW-1185">Reference proteome</keyword>
<evidence type="ECO:0000313" key="1">
    <source>
        <dbReference type="EMBL" id="MBA0127989.1"/>
    </source>
</evidence>
<gene>
    <name evidence="1" type="ORF">H0B56_20790</name>
</gene>
<name>A0A838AFA9_9PSEU</name>
<protein>
    <submittedName>
        <fullName evidence="1">Uncharacterized protein</fullName>
    </submittedName>
</protein>
<sequence>MRTRLANLQERVRVRWFTREEPDALLERSFHDCESCGASVYVLAVRCRECGSDVELRAG</sequence>
<proteinExistence type="predicted"/>
<organism evidence="1 2">
    <name type="scientific">Haloechinothrix aidingensis</name>
    <dbReference type="NCBI Taxonomy" id="2752311"/>
    <lineage>
        <taxon>Bacteria</taxon>
        <taxon>Bacillati</taxon>
        <taxon>Actinomycetota</taxon>
        <taxon>Actinomycetes</taxon>
        <taxon>Pseudonocardiales</taxon>
        <taxon>Pseudonocardiaceae</taxon>
        <taxon>Haloechinothrix</taxon>
    </lineage>
</organism>
<dbReference type="Proteomes" id="UP000582974">
    <property type="component" value="Unassembled WGS sequence"/>
</dbReference>
<dbReference type="AlphaFoldDB" id="A0A838AFA9"/>
<evidence type="ECO:0000313" key="2">
    <source>
        <dbReference type="Proteomes" id="UP000582974"/>
    </source>
</evidence>
<accession>A0A838AFA9</accession>
<reference evidence="1 2" key="1">
    <citation type="submission" date="2020-07" db="EMBL/GenBank/DDBJ databases">
        <title>Genome of Haloechinothrix sp.</title>
        <authorList>
            <person name="Tang S.-K."/>
            <person name="Yang L."/>
            <person name="Zhu W.-Y."/>
        </authorList>
    </citation>
    <scope>NUCLEOTIDE SEQUENCE [LARGE SCALE GENOMIC DNA]</scope>
    <source>
        <strain evidence="1 2">YIM 98757</strain>
    </source>
</reference>
<dbReference type="RefSeq" id="WP_180894797.1">
    <property type="nucleotide sequence ID" value="NZ_JACCKD010000009.1"/>
</dbReference>
<comment type="caution">
    <text evidence="1">The sequence shown here is derived from an EMBL/GenBank/DDBJ whole genome shotgun (WGS) entry which is preliminary data.</text>
</comment>